<dbReference type="EMBL" id="CM034392">
    <property type="protein sequence ID" value="KAJ0180723.1"/>
    <property type="molecule type" value="Genomic_DNA"/>
</dbReference>
<evidence type="ECO:0000313" key="2">
    <source>
        <dbReference type="Proteomes" id="UP000824533"/>
    </source>
</evidence>
<accession>A0ACC1D9X6</accession>
<organism evidence="1 2">
    <name type="scientific">Dendrolimus kikuchii</name>
    <dbReference type="NCBI Taxonomy" id="765133"/>
    <lineage>
        <taxon>Eukaryota</taxon>
        <taxon>Metazoa</taxon>
        <taxon>Ecdysozoa</taxon>
        <taxon>Arthropoda</taxon>
        <taxon>Hexapoda</taxon>
        <taxon>Insecta</taxon>
        <taxon>Pterygota</taxon>
        <taxon>Neoptera</taxon>
        <taxon>Endopterygota</taxon>
        <taxon>Lepidoptera</taxon>
        <taxon>Glossata</taxon>
        <taxon>Ditrysia</taxon>
        <taxon>Bombycoidea</taxon>
        <taxon>Lasiocampidae</taxon>
        <taxon>Dendrolimus</taxon>
    </lineage>
</organism>
<sequence length="304" mass="34570">MYIFDFSCFVILCATLAVPSVSQTKIYRNDYKYNRKTDAFYKFHIEERRPWQAKDICKTEGASLMVPSSQADISQGHALFKEYPDIGPYAWIGSDGKSHDSVEEEALIEILSTDDNMHIDSDEEVLSRSGQVESYSRFHSLPFICKVEAKNAPYDSHCKVFGSDYVYYQSVGSCYKIPRIVFSWNQAYEECRAEGAHLVVLNSEAERDAVKNLTNTVPKVFGAKTSWFFFAGFRADKPVGNATRVFKTIFNQTLEEAGFAQWSPNEPNNYLSSEDCGTLFKNDGNLNDVDCSHEYAFVCEKEVQ</sequence>
<protein>
    <submittedName>
        <fullName evidence="1">Uncharacterized protein</fullName>
    </submittedName>
</protein>
<gene>
    <name evidence="1" type="ORF">K1T71_004127</name>
</gene>
<name>A0ACC1D9X6_9NEOP</name>
<proteinExistence type="predicted"/>
<dbReference type="Proteomes" id="UP000824533">
    <property type="component" value="Linkage Group LG06"/>
</dbReference>
<reference evidence="1 2" key="1">
    <citation type="journal article" date="2021" name="Front. Genet.">
        <title>Chromosome-Level Genome Assembly Reveals Significant Gene Expansion in the Toll and IMD Signaling Pathways of Dendrolimus kikuchii.</title>
        <authorList>
            <person name="Zhou J."/>
            <person name="Wu P."/>
            <person name="Xiong Z."/>
            <person name="Liu N."/>
            <person name="Zhao N."/>
            <person name="Ji M."/>
            <person name="Qiu Y."/>
            <person name="Yang B."/>
        </authorList>
    </citation>
    <scope>NUCLEOTIDE SEQUENCE [LARGE SCALE GENOMIC DNA]</scope>
    <source>
        <strain evidence="1">Ann1</strain>
    </source>
</reference>
<comment type="caution">
    <text evidence="1">The sequence shown here is derived from an EMBL/GenBank/DDBJ whole genome shotgun (WGS) entry which is preliminary data.</text>
</comment>
<evidence type="ECO:0000313" key="1">
    <source>
        <dbReference type="EMBL" id="KAJ0180723.1"/>
    </source>
</evidence>
<keyword evidence="2" id="KW-1185">Reference proteome</keyword>